<reference evidence="1" key="1">
    <citation type="submission" date="2024-05" db="EMBL/GenBank/DDBJ databases">
        <title>Isolation and characterization of Sporomusa carbonis sp. nov., a carboxydotrophic hydrogenogen in the genus of Sporomusa isolated from a charcoal burning pile.</title>
        <authorList>
            <person name="Boeer T."/>
            <person name="Rosenbaum F."/>
            <person name="Eysell L."/>
            <person name="Mueller V."/>
            <person name="Daniel R."/>
            <person name="Poehlein A."/>
        </authorList>
    </citation>
    <scope>NUCLEOTIDE SEQUENCE [LARGE SCALE GENOMIC DNA]</scope>
    <source>
        <strain evidence="1">DSM 10669</strain>
    </source>
</reference>
<evidence type="ECO:0000313" key="1">
    <source>
        <dbReference type="EMBL" id="XFO68940.1"/>
    </source>
</evidence>
<dbReference type="Proteomes" id="UP000216752">
    <property type="component" value="Chromosome"/>
</dbReference>
<proteinExistence type="predicted"/>
<organism evidence="1 2">
    <name type="scientific">Sporomusa silvacetica DSM 10669</name>
    <dbReference type="NCBI Taxonomy" id="1123289"/>
    <lineage>
        <taxon>Bacteria</taxon>
        <taxon>Bacillati</taxon>
        <taxon>Bacillota</taxon>
        <taxon>Negativicutes</taxon>
        <taxon>Selenomonadales</taxon>
        <taxon>Sporomusaceae</taxon>
        <taxon>Sporomusa</taxon>
    </lineage>
</organism>
<protein>
    <submittedName>
        <fullName evidence="1">Uncharacterized protein</fullName>
    </submittedName>
</protein>
<gene>
    <name evidence="1" type="ORF">SPSIL_051680</name>
</gene>
<sequence>MSKITPLNFGISNLTLIQDSGMIIVDTGCQSEKEAYVKAFAELGINLKILVLLSLRMLIGIIARVSMNLKT</sequence>
<keyword evidence="2" id="KW-1185">Reference proteome</keyword>
<accession>A0ABZ3ITM1</accession>
<name>A0ABZ3ITM1_9FIRM</name>
<evidence type="ECO:0000313" key="2">
    <source>
        <dbReference type="Proteomes" id="UP000216752"/>
    </source>
</evidence>
<dbReference type="RefSeq" id="WP_245867519.1">
    <property type="nucleotide sequence ID" value="NZ_CP155573.1"/>
</dbReference>
<dbReference type="EMBL" id="CP155573">
    <property type="protein sequence ID" value="XFO68940.1"/>
    <property type="molecule type" value="Genomic_DNA"/>
</dbReference>